<dbReference type="PANTHER" id="PTHR34235:SF4">
    <property type="entry name" value="SLR0291 PROTEIN"/>
    <property type="match status" value="1"/>
</dbReference>
<organism evidence="1 2">
    <name type="scientific">Thiothrix lacustris</name>
    <dbReference type="NCBI Taxonomy" id="525917"/>
    <lineage>
        <taxon>Bacteria</taxon>
        <taxon>Pseudomonadati</taxon>
        <taxon>Pseudomonadota</taxon>
        <taxon>Gammaproteobacteria</taxon>
        <taxon>Thiotrichales</taxon>
        <taxon>Thiotrichaceae</taxon>
        <taxon>Thiothrix</taxon>
    </lineage>
</organism>
<protein>
    <recommendedName>
        <fullName evidence="3">DUF29 domain-containing protein</fullName>
    </recommendedName>
</protein>
<dbReference type="Gene3D" id="1.20.1220.20">
    <property type="entry name" value="Uncharcterised protein PF01724"/>
    <property type="match status" value="1"/>
</dbReference>
<evidence type="ECO:0000313" key="1">
    <source>
        <dbReference type="EMBL" id="OQX05708.1"/>
    </source>
</evidence>
<proteinExistence type="predicted"/>
<name>A0A1Y1QHS0_9GAMM</name>
<comment type="caution">
    <text evidence="1">The sequence shown here is derived from an EMBL/GenBank/DDBJ whole genome shotgun (WGS) entry which is preliminary data.</text>
</comment>
<dbReference type="EMBL" id="MTEJ01000276">
    <property type="protein sequence ID" value="OQX05708.1"/>
    <property type="molecule type" value="Genomic_DNA"/>
</dbReference>
<reference evidence="1 2" key="1">
    <citation type="submission" date="2017-01" db="EMBL/GenBank/DDBJ databases">
        <title>Novel large sulfur bacteria in the metagenomes of groundwater-fed chemosynthetic microbial mats in the Lake Huron basin.</title>
        <authorList>
            <person name="Sharrar A.M."/>
            <person name="Flood B.E."/>
            <person name="Bailey J.V."/>
            <person name="Jones D.S."/>
            <person name="Biddanda B."/>
            <person name="Ruberg S.A."/>
            <person name="Marcus D.N."/>
            <person name="Dick G.J."/>
        </authorList>
    </citation>
    <scope>NUCLEOTIDE SEQUENCE [LARGE SCALE GENOMIC DNA]</scope>
    <source>
        <strain evidence="1">A8</strain>
    </source>
</reference>
<dbReference type="AlphaFoldDB" id="A0A1Y1QHS0"/>
<accession>A0A1Y1QHS0</accession>
<dbReference type="InterPro" id="IPR002636">
    <property type="entry name" value="DUF29"/>
</dbReference>
<gene>
    <name evidence="1" type="ORF">BWK73_32870</name>
</gene>
<sequence>MGAIAYKTDFYEWTQEQAQLLKEHRLGEIDLANLIEEVESMGASERNEFAHRLEVLLMHMLKWQYQADYPYRRSWQLTIVEQRKRLAARLRKSPSLKHHAGEELADAYDVAKIGAERETGLPESTFPEVCPWSFEQVLDPEFIPA</sequence>
<evidence type="ECO:0008006" key="3">
    <source>
        <dbReference type="Google" id="ProtNLM"/>
    </source>
</evidence>
<evidence type="ECO:0000313" key="2">
    <source>
        <dbReference type="Proteomes" id="UP000192491"/>
    </source>
</evidence>
<dbReference type="PANTHER" id="PTHR34235">
    <property type="entry name" value="SLR1203 PROTEIN-RELATED"/>
    <property type="match status" value="1"/>
</dbReference>
<dbReference type="Proteomes" id="UP000192491">
    <property type="component" value="Unassembled WGS sequence"/>
</dbReference>
<dbReference type="Pfam" id="PF01724">
    <property type="entry name" value="DUF29"/>
    <property type="match status" value="1"/>
</dbReference>